<gene>
    <name evidence="1" type="ORF">Pint_33949</name>
</gene>
<protein>
    <submittedName>
        <fullName evidence="1">Uncharacterized protein</fullName>
    </submittedName>
</protein>
<sequence>MNYQAINVDTLWAQNMESWPFFNQVTADLMPLNARKVAVKFDNFKIASLIPIKAPGRARGELEITYLDEELRLFPLPFHDVYGISVHSFALYLLEMHNICGRKA</sequence>
<comment type="caution">
    <text evidence="1">The sequence shown here is derived from an EMBL/GenBank/DDBJ whole genome shotgun (WGS) entry which is preliminary data.</text>
</comment>
<organism evidence="1 2">
    <name type="scientific">Pistacia integerrima</name>
    <dbReference type="NCBI Taxonomy" id="434235"/>
    <lineage>
        <taxon>Eukaryota</taxon>
        <taxon>Viridiplantae</taxon>
        <taxon>Streptophyta</taxon>
        <taxon>Embryophyta</taxon>
        <taxon>Tracheophyta</taxon>
        <taxon>Spermatophyta</taxon>
        <taxon>Magnoliopsida</taxon>
        <taxon>eudicotyledons</taxon>
        <taxon>Gunneridae</taxon>
        <taxon>Pentapetalae</taxon>
        <taxon>rosids</taxon>
        <taxon>malvids</taxon>
        <taxon>Sapindales</taxon>
        <taxon>Anacardiaceae</taxon>
        <taxon>Pistacia</taxon>
    </lineage>
</organism>
<evidence type="ECO:0000313" key="2">
    <source>
        <dbReference type="Proteomes" id="UP001163603"/>
    </source>
</evidence>
<evidence type="ECO:0000313" key="1">
    <source>
        <dbReference type="EMBL" id="KAJ0010661.1"/>
    </source>
</evidence>
<dbReference type="EMBL" id="CM047749">
    <property type="protein sequence ID" value="KAJ0010661.1"/>
    <property type="molecule type" value="Genomic_DNA"/>
</dbReference>
<keyword evidence="2" id="KW-1185">Reference proteome</keyword>
<reference evidence="2" key="1">
    <citation type="journal article" date="2023" name="G3 (Bethesda)">
        <title>Genome assembly and association tests identify interacting loci associated with vigor, precocity, and sex in interspecific pistachio rootstocks.</title>
        <authorList>
            <person name="Palmer W."/>
            <person name="Jacygrad E."/>
            <person name="Sagayaradj S."/>
            <person name="Cavanaugh K."/>
            <person name="Han R."/>
            <person name="Bertier L."/>
            <person name="Beede B."/>
            <person name="Kafkas S."/>
            <person name="Golino D."/>
            <person name="Preece J."/>
            <person name="Michelmore R."/>
        </authorList>
    </citation>
    <scope>NUCLEOTIDE SEQUENCE [LARGE SCALE GENOMIC DNA]</scope>
</reference>
<dbReference type="Proteomes" id="UP001163603">
    <property type="component" value="Chromosome 14"/>
</dbReference>
<accession>A0ACC0X7N8</accession>
<name>A0ACC0X7N8_9ROSI</name>
<proteinExistence type="predicted"/>